<reference evidence="4 5" key="1">
    <citation type="submission" date="2024-02" db="EMBL/GenBank/DDBJ databases">
        <title>Rubritalea halochordaticola NBRC 107102.</title>
        <authorList>
            <person name="Ichikawa N."/>
            <person name="Katano-Makiyama Y."/>
            <person name="Hidaka K."/>
        </authorList>
    </citation>
    <scope>NUCLEOTIDE SEQUENCE [LARGE SCALE GENOMIC DNA]</scope>
    <source>
        <strain evidence="4 5">NBRC 107102</strain>
    </source>
</reference>
<name>A0ABP9V3D9_9BACT</name>
<feature type="compositionally biased region" description="Basic and acidic residues" evidence="1">
    <location>
        <begin position="78"/>
        <end position="91"/>
    </location>
</feature>
<feature type="compositionally biased region" description="Polar residues" evidence="1">
    <location>
        <begin position="96"/>
        <end position="111"/>
    </location>
</feature>
<evidence type="ECO:0000313" key="4">
    <source>
        <dbReference type="EMBL" id="GAA5495157.1"/>
    </source>
</evidence>
<evidence type="ECO:0000259" key="3">
    <source>
        <dbReference type="PROSITE" id="PS51782"/>
    </source>
</evidence>
<dbReference type="InterPro" id="IPR036779">
    <property type="entry name" value="LysM_dom_sf"/>
</dbReference>
<organism evidence="4 5">
    <name type="scientific">Rubritalea halochordaticola</name>
    <dbReference type="NCBI Taxonomy" id="714537"/>
    <lineage>
        <taxon>Bacteria</taxon>
        <taxon>Pseudomonadati</taxon>
        <taxon>Verrucomicrobiota</taxon>
        <taxon>Verrucomicrobiia</taxon>
        <taxon>Verrucomicrobiales</taxon>
        <taxon>Rubritaleaceae</taxon>
        <taxon>Rubritalea</taxon>
    </lineage>
</organism>
<feature type="compositionally biased region" description="Basic residues" evidence="1">
    <location>
        <begin position="126"/>
        <end position="148"/>
    </location>
</feature>
<keyword evidence="5" id="KW-1185">Reference proteome</keyword>
<dbReference type="EMBL" id="BAABRL010000003">
    <property type="protein sequence ID" value="GAA5495157.1"/>
    <property type="molecule type" value="Genomic_DNA"/>
</dbReference>
<accession>A0ABP9V3D9</accession>
<feature type="domain" description="LysM" evidence="3">
    <location>
        <begin position="145"/>
        <end position="188"/>
    </location>
</feature>
<dbReference type="RefSeq" id="WP_346187997.1">
    <property type="nucleotide sequence ID" value="NZ_BAABRL010000003.1"/>
</dbReference>
<dbReference type="PROSITE" id="PS51257">
    <property type="entry name" value="PROKAR_LIPOPROTEIN"/>
    <property type="match status" value="1"/>
</dbReference>
<gene>
    <name evidence="4" type="ORF">Rhal01_01330</name>
</gene>
<feature type="chain" id="PRO_5047005987" description="LysM domain-containing protein" evidence="2">
    <location>
        <begin position="31"/>
        <end position="190"/>
    </location>
</feature>
<dbReference type="CDD" id="cd00118">
    <property type="entry name" value="LysM"/>
    <property type="match status" value="1"/>
</dbReference>
<dbReference type="SUPFAM" id="SSF54106">
    <property type="entry name" value="LysM domain"/>
    <property type="match status" value="1"/>
</dbReference>
<evidence type="ECO:0000256" key="2">
    <source>
        <dbReference type="SAM" id="SignalP"/>
    </source>
</evidence>
<dbReference type="Pfam" id="PF01476">
    <property type="entry name" value="LysM"/>
    <property type="match status" value="1"/>
</dbReference>
<dbReference type="SMART" id="SM00257">
    <property type="entry name" value="LysM"/>
    <property type="match status" value="1"/>
</dbReference>
<keyword evidence="2" id="KW-0732">Signal</keyword>
<comment type="caution">
    <text evidence="4">The sequence shown here is derived from an EMBL/GenBank/DDBJ whole genome shotgun (WGS) entry which is preliminary data.</text>
</comment>
<dbReference type="PANTHER" id="PTHR33734">
    <property type="entry name" value="LYSM DOMAIN-CONTAINING GPI-ANCHORED PROTEIN 2"/>
    <property type="match status" value="1"/>
</dbReference>
<evidence type="ECO:0000256" key="1">
    <source>
        <dbReference type="SAM" id="MobiDB-lite"/>
    </source>
</evidence>
<feature type="region of interest" description="Disordered" evidence="1">
    <location>
        <begin position="78"/>
        <end position="148"/>
    </location>
</feature>
<dbReference type="Proteomes" id="UP001424741">
    <property type="component" value="Unassembled WGS sequence"/>
</dbReference>
<dbReference type="InterPro" id="IPR018392">
    <property type="entry name" value="LysM"/>
</dbReference>
<dbReference type="Gene3D" id="3.10.350.10">
    <property type="entry name" value="LysM domain"/>
    <property type="match status" value="1"/>
</dbReference>
<protein>
    <recommendedName>
        <fullName evidence="3">LysM domain-containing protein</fullName>
    </recommendedName>
</protein>
<feature type="signal peptide" evidence="2">
    <location>
        <begin position="1"/>
        <end position="30"/>
    </location>
</feature>
<dbReference type="PROSITE" id="PS51782">
    <property type="entry name" value="LYSM"/>
    <property type="match status" value="1"/>
</dbReference>
<sequence>MIPNARPITFWKRKRLCTLLAGITLPLVIASCSQSRPDVIDVVVTNPHAYQENFGPFDENGNYVESWADNPPKRRYISKEQHQREQAERSGKKQPQVAQRPSQQRPTQVATHTPPPKTQTYSKPKTVSKPKPKPVVVKPKKPAPRVHSVRKGDTLYALSRKYGTSVKAIQRANGISGSNIRIGQRLTIPR</sequence>
<evidence type="ECO:0000313" key="5">
    <source>
        <dbReference type="Proteomes" id="UP001424741"/>
    </source>
</evidence>
<dbReference type="PANTHER" id="PTHR33734:SF22">
    <property type="entry name" value="MEMBRANE-BOUND LYTIC MUREIN TRANSGLYCOSYLASE D"/>
    <property type="match status" value="1"/>
</dbReference>
<proteinExistence type="predicted"/>